<evidence type="ECO:0000259" key="4">
    <source>
        <dbReference type="PROSITE" id="PS50158"/>
    </source>
</evidence>
<reference evidence="5" key="2">
    <citation type="submission" date="2016-05" db="EMBL/GenBank/DDBJ databases">
        <title>Comparative analysis highlights variable genome content of wheat rusts and divergence of the mating loci.</title>
        <authorList>
            <person name="Cuomo C.A."/>
            <person name="Bakkeren G."/>
            <person name="Szabo L."/>
            <person name="Khalil H."/>
            <person name="Joly D."/>
            <person name="Goldberg J."/>
            <person name="Young S."/>
            <person name="Zeng Q."/>
            <person name="Fellers J."/>
        </authorList>
    </citation>
    <scope>NUCLEOTIDE SEQUENCE [LARGE SCALE GENOMIC DNA]</scope>
    <source>
        <strain evidence="5">1-1 BBBD Race 1</strain>
    </source>
</reference>
<reference evidence="5" key="1">
    <citation type="submission" date="2009-11" db="EMBL/GenBank/DDBJ databases">
        <authorList>
            <consortium name="The Broad Institute Genome Sequencing Platform"/>
            <person name="Ward D."/>
            <person name="Feldgarden M."/>
            <person name="Earl A."/>
            <person name="Young S.K."/>
            <person name="Zeng Q."/>
            <person name="Koehrsen M."/>
            <person name="Alvarado L."/>
            <person name="Berlin A."/>
            <person name="Bochicchio J."/>
            <person name="Borenstein D."/>
            <person name="Chapman S.B."/>
            <person name="Chen Z."/>
            <person name="Engels R."/>
            <person name="Freedman E."/>
            <person name="Gellesch M."/>
            <person name="Goldberg J."/>
            <person name="Griggs A."/>
            <person name="Gujja S."/>
            <person name="Heilman E."/>
            <person name="Heiman D."/>
            <person name="Hepburn T."/>
            <person name="Howarth C."/>
            <person name="Jen D."/>
            <person name="Larson L."/>
            <person name="Lewis B."/>
            <person name="Mehta T."/>
            <person name="Park D."/>
            <person name="Pearson M."/>
            <person name="Roberts A."/>
            <person name="Saif S."/>
            <person name="Shea T."/>
            <person name="Shenoy N."/>
            <person name="Sisk P."/>
            <person name="Stolte C."/>
            <person name="Sykes S."/>
            <person name="Thomson T."/>
            <person name="Walk T."/>
            <person name="White J."/>
            <person name="Yandava C."/>
            <person name="Izard J."/>
            <person name="Baranova O.V."/>
            <person name="Blanton J.M."/>
            <person name="Tanner A.C."/>
            <person name="Dewhirst F.E."/>
            <person name="Haas B."/>
            <person name="Nusbaum C."/>
            <person name="Birren B."/>
        </authorList>
    </citation>
    <scope>NUCLEOTIDE SEQUENCE [LARGE SCALE GENOMIC DNA]</scope>
    <source>
        <strain evidence="5">1-1 BBBD Race 1</strain>
    </source>
</reference>
<dbReference type="SUPFAM" id="SSF57756">
    <property type="entry name" value="Retrovirus zinc finger-like domains"/>
    <property type="match status" value="1"/>
</dbReference>
<dbReference type="Gene3D" id="4.10.60.10">
    <property type="entry name" value="Zinc finger, CCHC-type"/>
    <property type="match status" value="1"/>
</dbReference>
<dbReference type="Pfam" id="PF00098">
    <property type="entry name" value="zf-CCHC"/>
    <property type="match status" value="1"/>
</dbReference>
<sequence length="436" mass="49450">MRFQRELNQARLNEDQARREEDRARREAEENRNQRRRELDESAKIAAIINAAINKLDSEDILKPDAFERFHNQHFFTPDEDTPFDPYYEAIAQGIIHSSVHSDLSYDLVDFDNSAAVYEHLFSKFRIINRAKQLHTWEVLKKISLRDFNSSAEAIAAVDQCARSFREQGVELSWDTIISFIFQGNLNDHLGPVVDRKVDLFMETHDFELPTSGDILRFWEAARTEHRLATESGRSESSALAVNALALNKPPICYICKQTGHYANSCPTSRKNNPHQRPASARPNPTSQPQFPPCSVTYNFDRIPYIKPIQPEPKSSGPPHSSTFNNNKPSGSPAPTKKVEARQINPDLFAEEDEDEAEYVFETENLSAEPSGHRFNLRELVVKHGSQEVLWDSGASDNVTGDRYALHNFTTLSQPIAVKVATDSACDYITGMGTLR</sequence>
<evidence type="ECO:0000313" key="5">
    <source>
        <dbReference type="EMBL" id="OAV99818.1"/>
    </source>
</evidence>
<feature type="domain" description="CCHC-type" evidence="4">
    <location>
        <begin position="253"/>
        <end position="267"/>
    </location>
</feature>
<dbReference type="GO" id="GO:0006397">
    <property type="term" value="P:mRNA processing"/>
    <property type="evidence" value="ECO:0007669"/>
    <property type="project" value="UniProtKB-KW"/>
</dbReference>
<evidence type="ECO:0000256" key="3">
    <source>
        <dbReference type="SAM" id="MobiDB-lite"/>
    </source>
</evidence>
<keyword evidence="7" id="KW-1185">Reference proteome</keyword>
<dbReference type="GO" id="GO:0008270">
    <property type="term" value="F:zinc ion binding"/>
    <property type="evidence" value="ECO:0007669"/>
    <property type="project" value="UniProtKB-KW"/>
</dbReference>
<keyword evidence="1" id="KW-0507">mRNA processing</keyword>
<dbReference type="GO" id="GO:0003676">
    <property type="term" value="F:nucleic acid binding"/>
    <property type="evidence" value="ECO:0007669"/>
    <property type="project" value="InterPro"/>
</dbReference>
<dbReference type="OrthoDB" id="10513339at2759"/>
<gene>
    <name evidence="5" type="ORF">PTTG_00440</name>
</gene>
<evidence type="ECO:0000313" key="6">
    <source>
        <dbReference type="EnsemblFungi" id="PTTG_00440-t43_1-p1"/>
    </source>
</evidence>
<dbReference type="AlphaFoldDB" id="A0A180H585"/>
<evidence type="ECO:0000256" key="1">
    <source>
        <dbReference type="ARBA" id="ARBA00022664"/>
    </source>
</evidence>
<evidence type="ECO:0000256" key="2">
    <source>
        <dbReference type="PROSITE-ProRule" id="PRU00047"/>
    </source>
</evidence>
<feature type="region of interest" description="Disordered" evidence="3">
    <location>
        <begin position="307"/>
        <end position="339"/>
    </location>
</feature>
<keyword evidence="2" id="KW-0862">Zinc</keyword>
<keyword evidence="2" id="KW-0479">Metal-binding</keyword>
<keyword evidence="2" id="KW-0863">Zinc-finger</keyword>
<dbReference type="EnsemblFungi" id="PTTG_00440-t43_1">
    <property type="protein sequence ID" value="PTTG_00440-t43_1-p1"/>
    <property type="gene ID" value="PTTG_00440"/>
</dbReference>
<feature type="region of interest" description="Disordered" evidence="3">
    <location>
        <begin position="266"/>
        <end position="293"/>
    </location>
</feature>
<feature type="compositionally biased region" description="Polar residues" evidence="3">
    <location>
        <begin position="1"/>
        <end position="11"/>
    </location>
</feature>
<protein>
    <submittedName>
        <fullName evidence="6">CCHC-type domain-containing protein</fullName>
    </submittedName>
</protein>
<feature type="non-terminal residue" evidence="5">
    <location>
        <position position="436"/>
    </location>
</feature>
<name>A0A180H585_PUCT1</name>
<dbReference type="InterPro" id="IPR036875">
    <property type="entry name" value="Znf_CCHC_sf"/>
</dbReference>
<proteinExistence type="predicted"/>
<organism evidence="5">
    <name type="scientific">Puccinia triticina (isolate 1-1 / race 1 (BBBD))</name>
    <name type="common">Brown leaf rust fungus</name>
    <dbReference type="NCBI Taxonomy" id="630390"/>
    <lineage>
        <taxon>Eukaryota</taxon>
        <taxon>Fungi</taxon>
        <taxon>Dikarya</taxon>
        <taxon>Basidiomycota</taxon>
        <taxon>Pucciniomycotina</taxon>
        <taxon>Pucciniomycetes</taxon>
        <taxon>Pucciniales</taxon>
        <taxon>Pucciniaceae</taxon>
        <taxon>Puccinia</taxon>
    </lineage>
</organism>
<dbReference type="PROSITE" id="PS50158">
    <property type="entry name" value="ZF_CCHC"/>
    <property type="match status" value="1"/>
</dbReference>
<reference evidence="6 7" key="3">
    <citation type="journal article" date="2017" name="G3 (Bethesda)">
        <title>Comparative analysis highlights variable genome content of wheat rusts and divergence of the mating loci.</title>
        <authorList>
            <person name="Cuomo C.A."/>
            <person name="Bakkeren G."/>
            <person name="Khalil H.B."/>
            <person name="Panwar V."/>
            <person name="Joly D."/>
            <person name="Linning R."/>
            <person name="Sakthikumar S."/>
            <person name="Song X."/>
            <person name="Adiconis X."/>
            <person name="Fan L."/>
            <person name="Goldberg J.M."/>
            <person name="Levin J.Z."/>
            <person name="Young S."/>
            <person name="Zeng Q."/>
            <person name="Anikster Y."/>
            <person name="Bruce M."/>
            <person name="Wang M."/>
            <person name="Yin C."/>
            <person name="McCallum B."/>
            <person name="Szabo L.J."/>
            <person name="Hulbert S."/>
            <person name="Chen X."/>
            <person name="Fellers J.P."/>
        </authorList>
    </citation>
    <scope>NUCLEOTIDE SEQUENCE</scope>
    <source>
        <strain evidence="6">isolate 1-1 / race 1 (BBBD)</strain>
        <strain evidence="7">Isolate 1-1 / race 1 (BBBD)</strain>
    </source>
</reference>
<reference evidence="6" key="4">
    <citation type="submission" date="2025-05" db="UniProtKB">
        <authorList>
            <consortium name="EnsemblFungi"/>
        </authorList>
    </citation>
    <scope>IDENTIFICATION</scope>
    <source>
        <strain evidence="6">isolate 1-1 / race 1 (BBBD)</strain>
    </source>
</reference>
<dbReference type="SMART" id="SM00343">
    <property type="entry name" value="ZnF_C2HC"/>
    <property type="match status" value="1"/>
</dbReference>
<feature type="region of interest" description="Disordered" evidence="3">
    <location>
        <begin position="1"/>
        <end position="37"/>
    </location>
</feature>
<feature type="compositionally biased region" description="Basic and acidic residues" evidence="3">
    <location>
        <begin position="12"/>
        <end position="37"/>
    </location>
</feature>
<dbReference type="VEuPathDB" id="FungiDB:PTTG_00440"/>
<dbReference type="EMBL" id="ADAS02000002">
    <property type="protein sequence ID" value="OAV99818.1"/>
    <property type="molecule type" value="Genomic_DNA"/>
</dbReference>
<dbReference type="Proteomes" id="UP000005240">
    <property type="component" value="Unassembled WGS sequence"/>
</dbReference>
<dbReference type="InterPro" id="IPR001878">
    <property type="entry name" value="Znf_CCHC"/>
</dbReference>
<evidence type="ECO:0000313" key="7">
    <source>
        <dbReference type="Proteomes" id="UP000005240"/>
    </source>
</evidence>
<feature type="compositionally biased region" description="Polar residues" evidence="3">
    <location>
        <begin position="318"/>
        <end position="330"/>
    </location>
</feature>
<accession>A0A180H585</accession>